<gene>
    <name evidence="3" type="ORF">URODEC1_LOCUS52833</name>
</gene>
<evidence type="ECO:0000256" key="2">
    <source>
        <dbReference type="SAM" id="MobiDB-lite"/>
    </source>
</evidence>
<feature type="compositionally biased region" description="Acidic residues" evidence="2">
    <location>
        <begin position="182"/>
        <end position="191"/>
    </location>
</feature>
<keyword evidence="4" id="KW-1185">Reference proteome</keyword>
<protein>
    <submittedName>
        <fullName evidence="3">Uncharacterized protein</fullName>
    </submittedName>
</protein>
<feature type="region of interest" description="Disordered" evidence="2">
    <location>
        <begin position="1"/>
        <end position="20"/>
    </location>
</feature>
<accession>A0ABC9AA35</accession>
<dbReference type="Proteomes" id="UP001497457">
    <property type="component" value="Chromosome 20rd"/>
</dbReference>
<feature type="compositionally biased region" description="Basic residues" evidence="2">
    <location>
        <begin position="165"/>
        <end position="177"/>
    </location>
</feature>
<feature type="region of interest" description="Disordered" evidence="2">
    <location>
        <begin position="419"/>
        <end position="454"/>
    </location>
</feature>
<feature type="compositionally biased region" description="Polar residues" evidence="2">
    <location>
        <begin position="288"/>
        <end position="298"/>
    </location>
</feature>
<feature type="region of interest" description="Disordered" evidence="2">
    <location>
        <begin position="98"/>
        <end position="329"/>
    </location>
</feature>
<feature type="compositionally biased region" description="Basic and acidic residues" evidence="2">
    <location>
        <begin position="153"/>
        <end position="164"/>
    </location>
</feature>
<sequence>MSSGSGSGSGAGASASGLDAELDRLSGPELVARLKTTCRRADYDAAARVLDARDCRLAAAEARVADSEAALGELKSGVAEVRAELQALRERYLALQAAGRGPAKGPSRGAIAASPALRRGGPTDVIDLCDSSGGEDDLEEGEFRPDAAGVSCKAKEPAPEGEQGRRRRAGASCKRKPPVVSSDDDDEDEDDKIPLSQLMKKRRGAEPAPNGEPKKGHGDVQANSAEPLGGRAPVNRGDPKASAGQRVGASQQLKVAAAVQGRGGIRQSGKGGGLSRSMPPPPPIDSAVGNSPQKNSSKADGAEDGARIGDQQRSAAGPPFQVKTPTHADTARRIVGSARAAAETLKGHTDSALDATVGLVLNTIREQGKTNGGMNKMKEPLEKNGFGEKACMIAKDIREEQKTQGQVLKIDVMQGTDGIGQQSGKLSTCRNKQVSDGSRLRTSDKPVSASLLPNNQLTLHSEKMPAESSSPTSLQQNNQLILHSEQMPVESSLPSAVTRYWKSGSDVSTSCLVNKEICMQAACALRRQRKLTFQGGRSGGYTVLSKSDVHRAAALAEFLLDGNLQGPLKRTYDELEKHDSGGADLLGRVVLGFSEQLFSIYKNKEDPYFH</sequence>
<feature type="compositionally biased region" description="Gly residues" evidence="2">
    <location>
        <begin position="1"/>
        <end position="11"/>
    </location>
</feature>
<evidence type="ECO:0000256" key="1">
    <source>
        <dbReference type="SAM" id="Coils"/>
    </source>
</evidence>
<proteinExistence type="predicted"/>
<dbReference type="PANTHER" id="PTHR34380:SF2">
    <property type="entry name" value="OS01G0656900 PROTEIN"/>
    <property type="match status" value="1"/>
</dbReference>
<keyword evidence="1" id="KW-0175">Coiled coil</keyword>
<organism evidence="3 4">
    <name type="scientific">Urochloa decumbens</name>
    <dbReference type="NCBI Taxonomy" id="240449"/>
    <lineage>
        <taxon>Eukaryota</taxon>
        <taxon>Viridiplantae</taxon>
        <taxon>Streptophyta</taxon>
        <taxon>Embryophyta</taxon>
        <taxon>Tracheophyta</taxon>
        <taxon>Spermatophyta</taxon>
        <taxon>Magnoliopsida</taxon>
        <taxon>Liliopsida</taxon>
        <taxon>Poales</taxon>
        <taxon>Poaceae</taxon>
        <taxon>PACMAD clade</taxon>
        <taxon>Panicoideae</taxon>
        <taxon>Panicodae</taxon>
        <taxon>Paniceae</taxon>
        <taxon>Melinidinae</taxon>
        <taxon>Urochloa</taxon>
    </lineage>
</organism>
<dbReference type="AlphaFoldDB" id="A0ABC9AA35"/>
<evidence type="ECO:0000313" key="3">
    <source>
        <dbReference type="EMBL" id="CAL4974949.1"/>
    </source>
</evidence>
<dbReference type="EMBL" id="OZ075130">
    <property type="protein sequence ID" value="CAL4974949.1"/>
    <property type="molecule type" value="Genomic_DNA"/>
</dbReference>
<evidence type="ECO:0000313" key="4">
    <source>
        <dbReference type="Proteomes" id="UP001497457"/>
    </source>
</evidence>
<dbReference type="PANTHER" id="PTHR34380">
    <property type="entry name" value="BNAA03G12380D PROTEIN"/>
    <property type="match status" value="1"/>
</dbReference>
<name>A0ABC9AA35_9POAL</name>
<feature type="coiled-coil region" evidence="1">
    <location>
        <begin position="71"/>
        <end position="98"/>
    </location>
</feature>
<feature type="compositionally biased region" description="Gly residues" evidence="2">
    <location>
        <begin position="261"/>
        <end position="274"/>
    </location>
</feature>
<feature type="compositionally biased region" description="Polar residues" evidence="2">
    <location>
        <begin position="419"/>
        <end position="436"/>
    </location>
</feature>
<reference evidence="4" key="1">
    <citation type="submission" date="2024-06" db="EMBL/GenBank/DDBJ databases">
        <authorList>
            <person name="Ryan C."/>
        </authorList>
    </citation>
    <scope>NUCLEOTIDE SEQUENCE [LARGE SCALE GENOMIC DNA]</scope>
</reference>
<reference evidence="3 4" key="2">
    <citation type="submission" date="2024-10" db="EMBL/GenBank/DDBJ databases">
        <authorList>
            <person name="Ryan C."/>
        </authorList>
    </citation>
    <scope>NUCLEOTIDE SEQUENCE [LARGE SCALE GENOMIC DNA]</scope>
</reference>